<name>W9RM24_9ROSA</name>
<feature type="signal peptide" evidence="1">
    <location>
        <begin position="1"/>
        <end position="26"/>
    </location>
</feature>
<reference evidence="3" key="1">
    <citation type="submission" date="2013-01" db="EMBL/GenBank/DDBJ databases">
        <title>Draft Genome Sequence of a Mulberry Tree, Morus notabilis C.K. Schneid.</title>
        <authorList>
            <person name="He N."/>
            <person name="Zhao S."/>
        </authorList>
    </citation>
    <scope>NUCLEOTIDE SEQUENCE</scope>
</reference>
<protein>
    <submittedName>
        <fullName evidence="2">Uncharacterized protein</fullName>
    </submittedName>
</protein>
<proteinExistence type="predicted"/>
<gene>
    <name evidence="2" type="ORF">L484_014023</name>
</gene>
<evidence type="ECO:0000256" key="1">
    <source>
        <dbReference type="SAM" id="SignalP"/>
    </source>
</evidence>
<organism evidence="2 3">
    <name type="scientific">Morus notabilis</name>
    <dbReference type="NCBI Taxonomy" id="981085"/>
    <lineage>
        <taxon>Eukaryota</taxon>
        <taxon>Viridiplantae</taxon>
        <taxon>Streptophyta</taxon>
        <taxon>Embryophyta</taxon>
        <taxon>Tracheophyta</taxon>
        <taxon>Spermatophyta</taxon>
        <taxon>Magnoliopsida</taxon>
        <taxon>eudicotyledons</taxon>
        <taxon>Gunneridae</taxon>
        <taxon>Pentapetalae</taxon>
        <taxon>rosids</taxon>
        <taxon>fabids</taxon>
        <taxon>Rosales</taxon>
        <taxon>Moraceae</taxon>
        <taxon>Moreae</taxon>
        <taxon>Morus</taxon>
    </lineage>
</organism>
<dbReference type="EMBL" id="KE344832">
    <property type="protein sequence ID" value="EXB81091.1"/>
    <property type="molecule type" value="Genomic_DNA"/>
</dbReference>
<dbReference type="AlphaFoldDB" id="W9RM24"/>
<keyword evidence="1" id="KW-0732">Signal</keyword>
<dbReference type="Proteomes" id="UP000030645">
    <property type="component" value="Unassembled WGS sequence"/>
</dbReference>
<keyword evidence="3" id="KW-1185">Reference proteome</keyword>
<evidence type="ECO:0000313" key="2">
    <source>
        <dbReference type="EMBL" id="EXB81091.1"/>
    </source>
</evidence>
<evidence type="ECO:0000313" key="3">
    <source>
        <dbReference type="Proteomes" id="UP000030645"/>
    </source>
</evidence>
<sequence>MAYSKPFLLFALAFAVALWISSEVSADRIAEMKNYVAEKHLANHGDIFGSRFAALGQWIGKHATETGHACRKTDMPGRVGKGN</sequence>
<feature type="chain" id="PRO_5004928746" evidence="1">
    <location>
        <begin position="27"/>
        <end position="83"/>
    </location>
</feature>
<accession>W9RM24</accession>